<evidence type="ECO:0000313" key="1">
    <source>
        <dbReference type="EMBL" id="VEL41083.1"/>
    </source>
</evidence>
<gene>
    <name evidence="1" type="ORF">PXEA_LOCUS34523</name>
</gene>
<sequence length="329" mass="36791">MQPSPFVMPVKSADCGVQKVFDCSDLNLSIRRSSRKRVCCDATFLEFLTDVEIVASIVHFMGVADSASSVDSRFSPGPTELGVFCIRVDCLQSPNSSSKGSRRSATDIICYVAWLLPEVNRSRSLKFRSLGHRPDYRLLLHTKGPREQTRNTYPSLRTHPVTIVISIAASLVVDWIRPSRGLATSRAHKVTPRDQASNCLTRWPGTSVSCSMPHHDSGRRGRHCLLPITTGLSSCPLLARIAASSCQSRRHSARMDKEEQVGWPCYRRDREYTTQRSVGQRREGQAVCRDRDRRLAPINPFTGPGDKVSFVCFLTWRPAALSSPLRLTF</sequence>
<dbReference type="Proteomes" id="UP000784294">
    <property type="component" value="Unassembled WGS sequence"/>
</dbReference>
<organism evidence="1 2">
    <name type="scientific">Protopolystoma xenopodis</name>
    <dbReference type="NCBI Taxonomy" id="117903"/>
    <lineage>
        <taxon>Eukaryota</taxon>
        <taxon>Metazoa</taxon>
        <taxon>Spiralia</taxon>
        <taxon>Lophotrochozoa</taxon>
        <taxon>Platyhelminthes</taxon>
        <taxon>Monogenea</taxon>
        <taxon>Polyopisthocotylea</taxon>
        <taxon>Polystomatidea</taxon>
        <taxon>Polystomatidae</taxon>
        <taxon>Protopolystoma</taxon>
    </lineage>
</organism>
<keyword evidence="2" id="KW-1185">Reference proteome</keyword>
<reference evidence="1" key="1">
    <citation type="submission" date="2018-11" db="EMBL/GenBank/DDBJ databases">
        <authorList>
            <consortium name="Pathogen Informatics"/>
        </authorList>
    </citation>
    <scope>NUCLEOTIDE SEQUENCE</scope>
</reference>
<proteinExistence type="predicted"/>
<protein>
    <submittedName>
        <fullName evidence="1">Uncharacterized protein</fullName>
    </submittedName>
</protein>
<name>A0A3S5CV57_9PLAT</name>
<evidence type="ECO:0000313" key="2">
    <source>
        <dbReference type="Proteomes" id="UP000784294"/>
    </source>
</evidence>
<dbReference type="AlphaFoldDB" id="A0A3S5CV57"/>
<dbReference type="EMBL" id="CAAALY010267787">
    <property type="protein sequence ID" value="VEL41083.1"/>
    <property type="molecule type" value="Genomic_DNA"/>
</dbReference>
<accession>A0A3S5CV57</accession>
<comment type="caution">
    <text evidence="1">The sequence shown here is derived from an EMBL/GenBank/DDBJ whole genome shotgun (WGS) entry which is preliminary data.</text>
</comment>